<accession>A0A926I2X9</accession>
<dbReference type="GO" id="GO:0006779">
    <property type="term" value="P:porphyrin-containing compound biosynthetic process"/>
    <property type="evidence" value="ECO:0007669"/>
    <property type="project" value="InterPro"/>
</dbReference>
<dbReference type="SUPFAM" id="SSF51726">
    <property type="entry name" value="UROD/MetE-like"/>
    <property type="match status" value="1"/>
</dbReference>
<proteinExistence type="predicted"/>
<dbReference type="InterPro" id="IPR038071">
    <property type="entry name" value="UROD/MetE-like_sf"/>
</dbReference>
<dbReference type="Pfam" id="PF01208">
    <property type="entry name" value="URO-D"/>
    <property type="match status" value="1"/>
</dbReference>
<name>A0A926I2X9_9FIRM</name>
<evidence type="ECO:0000313" key="3">
    <source>
        <dbReference type="Proteomes" id="UP000657006"/>
    </source>
</evidence>
<comment type="caution">
    <text evidence="2">The sequence shown here is derived from an EMBL/GenBank/DDBJ whole genome shotgun (WGS) entry which is preliminary data.</text>
</comment>
<dbReference type="AlphaFoldDB" id="A0A926I2X9"/>
<feature type="domain" description="Uroporphyrinogen decarboxylase (URO-D)" evidence="1">
    <location>
        <begin position="135"/>
        <end position="352"/>
    </location>
</feature>
<sequence length="371" mass="42609">MRWNRTEYIDLMTFHHPERPMFSELFGLLIGLDEEWKRDGATPEELALTGFCFDYVKKMFVGTTGPIHTFQETVIAEDEESYLGRDYLGRTVRMCKNTATIPLPMDYPVKDMDSWLKIKPMFVFEESRVDEDQIQKAIAAQKEGTLILCEIPGGFDMARELMGEENLCIAYYEDPELIEDIIGTLQDTAFQVLDRISSRLVIDNLFVHEDMAGKSGPLVGPNIVREFIAPYYRAVWDLVHSRGCKLFSQDSDGNMEPVMDAFIEAGVNVFYPCEPASGMDIVALRQKYGKTVAFKGGLDKHVLRRSKEEIRRELEYKMQPCMREGMVFALDHRIPNGTPLENYRYYVRTAREILGLEPLATAEPGWERTAF</sequence>
<dbReference type="InterPro" id="IPR052024">
    <property type="entry name" value="Methanogen_methyltrans"/>
</dbReference>
<evidence type="ECO:0000313" key="2">
    <source>
        <dbReference type="EMBL" id="MBC8544551.1"/>
    </source>
</evidence>
<evidence type="ECO:0000259" key="1">
    <source>
        <dbReference type="Pfam" id="PF01208"/>
    </source>
</evidence>
<dbReference type="InterPro" id="IPR000257">
    <property type="entry name" value="Uroporphyrinogen_deCOase"/>
</dbReference>
<organism evidence="2 3">
    <name type="scientific">Bianquea renquensis</name>
    <dbReference type="NCBI Taxonomy" id="2763661"/>
    <lineage>
        <taxon>Bacteria</taxon>
        <taxon>Bacillati</taxon>
        <taxon>Bacillota</taxon>
        <taxon>Clostridia</taxon>
        <taxon>Eubacteriales</taxon>
        <taxon>Bianqueaceae</taxon>
        <taxon>Bianquea</taxon>
    </lineage>
</organism>
<protein>
    <recommendedName>
        <fullName evidence="1">Uroporphyrinogen decarboxylase (URO-D) domain-containing protein</fullName>
    </recommendedName>
</protein>
<dbReference type="EMBL" id="JACRSQ010000024">
    <property type="protein sequence ID" value="MBC8544551.1"/>
    <property type="molecule type" value="Genomic_DNA"/>
</dbReference>
<keyword evidence="3" id="KW-1185">Reference proteome</keyword>
<dbReference type="Gene3D" id="3.20.20.210">
    <property type="match status" value="1"/>
</dbReference>
<dbReference type="RefSeq" id="WP_177714187.1">
    <property type="nucleotide sequence ID" value="NZ_JACRSQ010000024.1"/>
</dbReference>
<dbReference type="PANTHER" id="PTHR47099">
    <property type="entry name" value="METHYLCOBAMIDE:COM METHYLTRANSFERASE MTBA"/>
    <property type="match status" value="1"/>
</dbReference>
<reference evidence="2" key="1">
    <citation type="submission" date="2020-08" db="EMBL/GenBank/DDBJ databases">
        <title>Genome public.</title>
        <authorList>
            <person name="Liu C."/>
            <person name="Sun Q."/>
        </authorList>
    </citation>
    <scope>NUCLEOTIDE SEQUENCE</scope>
    <source>
        <strain evidence="2">NSJ-32</strain>
    </source>
</reference>
<gene>
    <name evidence="2" type="ORF">H8730_13470</name>
</gene>
<dbReference type="Proteomes" id="UP000657006">
    <property type="component" value="Unassembled WGS sequence"/>
</dbReference>
<dbReference type="PANTHER" id="PTHR47099:SF1">
    <property type="entry name" value="METHYLCOBAMIDE:COM METHYLTRANSFERASE MTBA"/>
    <property type="match status" value="1"/>
</dbReference>
<dbReference type="GO" id="GO:0004853">
    <property type="term" value="F:uroporphyrinogen decarboxylase activity"/>
    <property type="evidence" value="ECO:0007669"/>
    <property type="project" value="InterPro"/>
</dbReference>